<evidence type="ECO:0000313" key="1">
    <source>
        <dbReference type="EMBL" id="PRY87142.1"/>
    </source>
</evidence>
<dbReference type="Pfam" id="PF13578">
    <property type="entry name" value="Methyltransf_24"/>
    <property type="match status" value="1"/>
</dbReference>
<sequence>MDIYPFIAYIRYWLKQEDRFSLQSPFLADLYTGLITYLKTNLSTEDPFSSQRKQLAEDHEKIQILDFGAGSKKLSSNFRKTSEIYKYSTSGRKFSTLYRYFCTQTPAIHVIELGTCVGINSLYLASATKGNLYTFEGSPTLLEKAKAINPFSQTSYIGGNIAETLPKHLNQDQTIDFALIDATHTYEATLSYFNSMLPFINDSSIIVVADIHWSKGMEKAWEEIIQNQTITLSLDFYECGVLFFRKGLTKSHYILAI</sequence>
<dbReference type="GO" id="GO:0032259">
    <property type="term" value="P:methylation"/>
    <property type="evidence" value="ECO:0007669"/>
    <property type="project" value="UniProtKB-KW"/>
</dbReference>
<comment type="caution">
    <text evidence="1">The sequence shown here is derived from an EMBL/GenBank/DDBJ whole genome shotgun (WGS) entry which is preliminary data.</text>
</comment>
<dbReference type="GO" id="GO:0008168">
    <property type="term" value="F:methyltransferase activity"/>
    <property type="evidence" value="ECO:0007669"/>
    <property type="project" value="UniProtKB-KW"/>
</dbReference>
<dbReference type="InterPro" id="IPR029063">
    <property type="entry name" value="SAM-dependent_MTases_sf"/>
</dbReference>
<dbReference type="EMBL" id="PVTR01000007">
    <property type="protein sequence ID" value="PRY87142.1"/>
    <property type="molecule type" value="Genomic_DNA"/>
</dbReference>
<keyword evidence="1" id="KW-0489">Methyltransferase</keyword>
<protein>
    <submittedName>
        <fullName evidence="1">Methyltransferase family protein</fullName>
    </submittedName>
</protein>
<reference evidence="1 2" key="1">
    <citation type="submission" date="2018-03" db="EMBL/GenBank/DDBJ databases">
        <title>Genomic Encyclopedia of Archaeal and Bacterial Type Strains, Phase II (KMG-II): from individual species to whole genera.</title>
        <authorList>
            <person name="Goeker M."/>
        </authorList>
    </citation>
    <scope>NUCLEOTIDE SEQUENCE [LARGE SCALE GENOMIC DNA]</scope>
    <source>
        <strain evidence="1 2">DSM 27929</strain>
    </source>
</reference>
<gene>
    <name evidence="1" type="ORF">CLW00_107212</name>
</gene>
<proteinExistence type="predicted"/>
<keyword evidence="2" id="KW-1185">Reference proteome</keyword>
<keyword evidence="1" id="KW-0808">Transferase</keyword>
<dbReference type="AlphaFoldDB" id="A0A2T0WKF8"/>
<accession>A0A2T0WKF8</accession>
<dbReference type="Gene3D" id="3.40.50.150">
    <property type="entry name" value="Vaccinia Virus protein VP39"/>
    <property type="match status" value="1"/>
</dbReference>
<evidence type="ECO:0000313" key="2">
    <source>
        <dbReference type="Proteomes" id="UP000238157"/>
    </source>
</evidence>
<dbReference type="Proteomes" id="UP000238157">
    <property type="component" value="Unassembled WGS sequence"/>
</dbReference>
<dbReference type="SUPFAM" id="SSF53335">
    <property type="entry name" value="S-adenosyl-L-methionine-dependent methyltransferases"/>
    <property type="match status" value="1"/>
</dbReference>
<organism evidence="1 2">
    <name type="scientific">Mongoliibacter ruber</name>
    <dbReference type="NCBI Taxonomy" id="1750599"/>
    <lineage>
        <taxon>Bacteria</taxon>
        <taxon>Pseudomonadati</taxon>
        <taxon>Bacteroidota</taxon>
        <taxon>Cytophagia</taxon>
        <taxon>Cytophagales</taxon>
        <taxon>Cyclobacteriaceae</taxon>
        <taxon>Mongoliibacter</taxon>
    </lineage>
</organism>
<name>A0A2T0WKF8_9BACT</name>